<dbReference type="GO" id="GO:0045944">
    <property type="term" value="P:positive regulation of transcription by RNA polymerase II"/>
    <property type="evidence" value="ECO:0007669"/>
    <property type="project" value="TreeGrafter"/>
</dbReference>
<feature type="region of interest" description="Disordered" evidence="7">
    <location>
        <begin position="1"/>
        <end position="31"/>
    </location>
</feature>
<evidence type="ECO:0000256" key="2">
    <source>
        <dbReference type="ARBA" id="ARBA00022833"/>
    </source>
</evidence>
<dbReference type="PROSITE" id="PS00463">
    <property type="entry name" value="ZN2_CY6_FUNGAL_1"/>
    <property type="match status" value="1"/>
</dbReference>
<protein>
    <recommendedName>
        <fullName evidence="8">Zn(2)-C6 fungal-type domain-containing protein</fullName>
    </recommendedName>
</protein>
<dbReference type="GeneID" id="20351131"/>
<dbReference type="InterPro" id="IPR021858">
    <property type="entry name" value="Fun_TF"/>
</dbReference>
<dbReference type="Proteomes" id="UP000006039">
    <property type="component" value="Unassembled WGS sequence"/>
</dbReference>
<feature type="domain" description="Zn(2)-C6 fungal-type" evidence="8">
    <location>
        <begin position="32"/>
        <end position="62"/>
    </location>
</feature>
<feature type="region of interest" description="Disordered" evidence="7">
    <location>
        <begin position="98"/>
        <end position="174"/>
    </location>
</feature>
<dbReference type="GO" id="GO:0008270">
    <property type="term" value="F:zinc ion binding"/>
    <property type="evidence" value="ECO:0007669"/>
    <property type="project" value="InterPro"/>
</dbReference>
<keyword evidence="11" id="KW-1185">Reference proteome</keyword>
<keyword evidence="2" id="KW-0862">Zinc</keyword>
<keyword evidence="3" id="KW-0805">Transcription regulation</keyword>
<organism evidence="9">
    <name type="scientific">Gaeumannomyces tritici (strain R3-111a-1)</name>
    <name type="common">Wheat and barley take-all root rot fungus</name>
    <name type="synonym">Gaeumannomyces graminis var. tritici</name>
    <dbReference type="NCBI Taxonomy" id="644352"/>
    <lineage>
        <taxon>Eukaryota</taxon>
        <taxon>Fungi</taxon>
        <taxon>Dikarya</taxon>
        <taxon>Ascomycota</taxon>
        <taxon>Pezizomycotina</taxon>
        <taxon>Sordariomycetes</taxon>
        <taxon>Sordariomycetidae</taxon>
        <taxon>Magnaporthales</taxon>
        <taxon>Magnaporthaceae</taxon>
        <taxon>Gaeumannomyces</taxon>
    </lineage>
</organism>
<reference evidence="10" key="5">
    <citation type="submission" date="2018-04" db="UniProtKB">
        <authorList>
            <consortium name="EnsemblFungi"/>
        </authorList>
    </citation>
    <scope>IDENTIFICATION</scope>
    <source>
        <strain evidence="10">R3-111a-1</strain>
    </source>
</reference>
<feature type="compositionally biased region" description="Pro residues" evidence="7">
    <location>
        <begin position="13"/>
        <end position="25"/>
    </location>
</feature>
<dbReference type="GO" id="GO:0000976">
    <property type="term" value="F:transcription cis-regulatory region binding"/>
    <property type="evidence" value="ECO:0007669"/>
    <property type="project" value="TreeGrafter"/>
</dbReference>
<dbReference type="CDD" id="cd00067">
    <property type="entry name" value="GAL4"/>
    <property type="match status" value="1"/>
</dbReference>
<dbReference type="PANTHER" id="PTHR37534:SF2">
    <property type="entry name" value="N-ACETYLTRANSFERASE DOMAIN-CONTAINING PROTEIN"/>
    <property type="match status" value="1"/>
</dbReference>
<dbReference type="GO" id="GO:0005634">
    <property type="term" value="C:nucleus"/>
    <property type="evidence" value="ECO:0007669"/>
    <property type="project" value="UniProtKB-SubCell"/>
</dbReference>
<sequence>MPLTGPDRLANHPAPPPASPHPTPKPQVAAPGCQNCREQHLKCDRATPVCGRCSSAGRQCRRGFKFKALGGSFSRHQTWLRYPTQITYVDETEATARNYEPYTGQGGTYRPWEPDQQGLNNDNDCNDDDHVLSEPTPTTASIAGVSSVTLEDRSPAQATPSSRHRPVPGSPTDRFIVHEEQDGAQRRHRPVSQESRHGISYLFPDEADRRPPILYLERPVWPLGREEAFLFRHFVQNLATWLDLCDPSTSFQTVVPQRAGTCPTLLHAIFALSSRHLSHTTPNFDDLASNRYHQMCLQTLIPTLKHAGTVSDENLFAATIILRVLEEMEVRNSGMDARGHLLGIHAFVAGDNRQDIAPRTLSAASFWIGLRQEIYSAVMNHQPVRMNLSLPIVDRSLAGPAEDHVWANRAITHCADVLNFCFRDDEAAGATAMPAHSVARRWAELRDWGNSWRNVLPGSYDPVYEGQEDKDTPFPEIWYQTSCQIIGVQHNILAELFLTIFDPSIPRVGAQRKLASHRANNRVQGLLRKLCGIGLGNKWSPPALFTACMGVAAFGDRFETTRDQQAFIDMLRLTEREHARPTESVQRQMMRSWGWLEDGAD</sequence>
<dbReference type="VEuPathDB" id="FungiDB:GGTG_10673"/>
<keyword evidence="4" id="KW-0238">DNA-binding</keyword>
<dbReference type="HOGENOM" id="CLU_008719_1_3_1"/>
<dbReference type="PANTHER" id="PTHR37534">
    <property type="entry name" value="TRANSCRIPTIONAL ACTIVATOR PROTEIN UGA3"/>
    <property type="match status" value="1"/>
</dbReference>
<dbReference type="AlphaFoldDB" id="J3PAZ9"/>
<evidence type="ECO:0000259" key="8">
    <source>
        <dbReference type="PROSITE" id="PS50048"/>
    </source>
</evidence>
<evidence type="ECO:0000256" key="6">
    <source>
        <dbReference type="ARBA" id="ARBA00023242"/>
    </source>
</evidence>
<evidence type="ECO:0000256" key="1">
    <source>
        <dbReference type="ARBA" id="ARBA00004123"/>
    </source>
</evidence>
<evidence type="ECO:0000256" key="7">
    <source>
        <dbReference type="SAM" id="MobiDB-lite"/>
    </source>
</evidence>
<dbReference type="InterPro" id="IPR036864">
    <property type="entry name" value="Zn2-C6_fun-type_DNA-bd_sf"/>
</dbReference>
<evidence type="ECO:0000313" key="10">
    <source>
        <dbReference type="EnsemblFungi" id="EJT71415"/>
    </source>
</evidence>
<accession>J3PAZ9</accession>
<dbReference type="EMBL" id="GL385400">
    <property type="protein sequence ID" value="EJT71415.1"/>
    <property type="molecule type" value="Genomic_DNA"/>
</dbReference>
<dbReference type="Pfam" id="PF00172">
    <property type="entry name" value="Zn_clus"/>
    <property type="match status" value="1"/>
</dbReference>
<evidence type="ECO:0000256" key="4">
    <source>
        <dbReference type="ARBA" id="ARBA00023125"/>
    </source>
</evidence>
<comment type="subcellular location">
    <subcellularLocation>
        <location evidence="1">Nucleus</location>
    </subcellularLocation>
</comment>
<dbReference type="Pfam" id="PF11951">
    <property type="entry name" value="Fungal_trans_2"/>
    <property type="match status" value="1"/>
</dbReference>
<name>J3PAZ9_GAET3</name>
<reference evidence="11" key="1">
    <citation type="submission" date="2010-07" db="EMBL/GenBank/DDBJ databases">
        <title>The genome sequence of Gaeumannomyces graminis var. tritici strain R3-111a-1.</title>
        <authorList>
            <consortium name="The Broad Institute Genome Sequencing Platform"/>
            <person name="Ma L.-J."/>
            <person name="Dead R."/>
            <person name="Young S."/>
            <person name="Zeng Q."/>
            <person name="Koehrsen M."/>
            <person name="Alvarado L."/>
            <person name="Berlin A."/>
            <person name="Chapman S.B."/>
            <person name="Chen Z."/>
            <person name="Freedman E."/>
            <person name="Gellesch M."/>
            <person name="Goldberg J."/>
            <person name="Griggs A."/>
            <person name="Gujja S."/>
            <person name="Heilman E.R."/>
            <person name="Heiman D."/>
            <person name="Hepburn T."/>
            <person name="Howarth C."/>
            <person name="Jen D."/>
            <person name="Larson L."/>
            <person name="Mehta T."/>
            <person name="Neiman D."/>
            <person name="Pearson M."/>
            <person name="Roberts A."/>
            <person name="Saif S."/>
            <person name="Shea T."/>
            <person name="Shenoy N."/>
            <person name="Sisk P."/>
            <person name="Stolte C."/>
            <person name="Sykes S."/>
            <person name="Walk T."/>
            <person name="White J."/>
            <person name="Yandava C."/>
            <person name="Haas B."/>
            <person name="Nusbaum C."/>
            <person name="Birren B."/>
        </authorList>
    </citation>
    <scope>NUCLEOTIDE SEQUENCE [LARGE SCALE GENOMIC DNA]</scope>
    <source>
        <strain evidence="11">R3-111a-1</strain>
    </source>
</reference>
<dbReference type="SUPFAM" id="SSF57701">
    <property type="entry name" value="Zn2/Cys6 DNA-binding domain"/>
    <property type="match status" value="1"/>
</dbReference>
<keyword evidence="5" id="KW-0804">Transcription</keyword>
<dbReference type="GO" id="GO:0000981">
    <property type="term" value="F:DNA-binding transcription factor activity, RNA polymerase II-specific"/>
    <property type="evidence" value="ECO:0007669"/>
    <property type="project" value="InterPro"/>
</dbReference>
<dbReference type="SMART" id="SM00066">
    <property type="entry name" value="GAL4"/>
    <property type="match status" value="1"/>
</dbReference>
<dbReference type="eggNOG" id="ENOG502SI6P">
    <property type="taxonomic scope" value="Eukaryota"/>
</dbReference>
<evidence type="ECO:0000256" key="5">
    <source>
        <dbReference type="ARBA" id="ARBA00023163"/>
    </source>
</evidence>
<evidence type="ECO:0000256" key="3">
    <source>
        <dbReference type="ARBA" id="ARBA00023015"/>
    </source>
</evidence>
<feature type="compositionally biased region" description="Polar residues" evidence="7">
    <location>
        <begin position="135"/>
        <end position="149"/>
    </location>
</feature>
<reference evidence="9" key="2">
    <citation type="submission" date="2010-07" db="EMBL/GenBank/DDBJ databases">
        <authorList>
            <consortium name="The Broad Institute Genome Sequencing Platform"/>
            <consortium name="Broad Institute Genome Sequencing Center for Infectious Disease"/>
            <person name="Ma L.-J."/>
            <person name="Dead R."/>
            <person name="Young S."/>
            <person name="Zeng Q."/>
            <person name="Koehrsen M."/>
            <person name="Alvarado L."/>
            <person name="Berlin A."/>
            <person name="Chapman S.B."/>
            <person name="Chen Z."/>
            <person name="Freedman E."/>
            <person name="Gellesch M."/>
            <person name="Goldberg J."/>
            <person name="Griggs A."/>
            <person name="Gujja S."/>
            <person name="Heilman E.R."/>
            <person name="Heiman D."/>
            <person name="Hepburn T."/>
            <person name="Howarth C."/>
            <person name="Jen D."/>
            <person name="Larson L."/>
            <person name="Mehta T."/>
            <person name="Neiman D."/>
            <person name="Pearson M."/>
            <person name="Roberts A."/>
            <person name="Saif S."/>
            <person name="Shea T."/>
            <person name="Shenoy N."/>
            <person name="Sisk P."/>
            <person name="Stolte C."/>
            <person name="Sykes S."/>
            <person name="Walk T."/>
            <person name="White J."/>
            <person name="Yandava C."/>
            <person name="Haas B."/>
            <person name="Nusbaum C."/>
            <person name="Birren B."/>
        </authorList>
    </citation>
    <scope>NUCLEOTIDE SEQUENCE</scope>
    <source>
        <strain evidence="9">R3-111a-1</strain>
    </source>
</reference>
<gene>
    <name evidence="10" type="primary">20351131</name>
    <name evidence="9" type="ORF">GGTG_10673</name>
</gene>
<dbReference type="EnsemblFungi" id="EJT71415">
    <property type="protein sequence ID" value="EJT71415"/>
    <property type="gene ID" value="GGTG_10673"/>
</dbReference>
<dbReference type="InterPro" id="IPR001138">
    <property type="entry name" value="Zn2Cys6_DnaBD"/>
</dbReference>
<dbReference type="PROSITE" id="PS50048">
    <property type="entry name" value="ZN2_CY6_FUNGAL_2"/>
    <property type="match status" value="1"/>
</dbReference>
<dbReference type="OrthoDB" id="4525710at2759"/>
<reference evidence="9" key="3">
    <citation type="submission" date="2010-09" db="EMBL/GenBank/DDBJ databases">
        <title>Annotation of Gaeumannomyces graminis var. tritici R3-111a-1.</title>
        <authorList>
            <consortium name="The Broad Institute Genome Sequencing Platform"/>
            <person name="Ma L.-J."/>
            <person name="Dead R."/>
            <person name="Young S.K."/>
            <person name="Zeng Q."/>
            <person name="Gargeya S."/>
            <person name="Fitzgerald M."/>
            <person name="Haas B."/>
            <person name="Abouelleil A."/>
            <person name="Alvarado L."/>
            <person name="Arachchi H.M."/>
            <person name="Berlin A."/>
            <person name="Brown A."/>
            <person name="Chapman S.B."/>
            <person name="Chen Z."/>
            <person name="Dunbar C."/>
            <person name="Freedman E."/>
            <person name="Gearin G."/>
            <person name="Gellesch M."/>
            <person name="Goldberg J."/>
            <person name="Griggs A."/>
            <person name="Gujja S."/>
            <person name="Heiman D."/>
            <person name="Howarth C."/>
            <person name="Larson L."/>
            <person name="Lui A."/>
            <person name="MacDonald P.J.P."/>
            <person name="Mehta T."/>
            <person name="Montmayeur A."/>
            <person name="Murphy C."/>
            <person name="Neiman D."/>
            <person name="Pearson M."/>
            <person name="Priest M."/>
            <person name="Roberts A."/>
            <person name="Saif S."/>
            <person name="Shea T."/>
            <person name="Shenoy N."/>
            <person name="Sisk P."/>
            <person name="Stolte C."/>
            <person name="Sykes S."/>
            <person name="Yandava C."/>
            <person name="Wortman J."/>
            <person name="Nusbaum C."/>
            <person name="Birren B."/>
        </authorList>
    </citation>
    <scope>NUCLEOTIDE SEQUENCE</scope>
    <source>
        <strain evidence="9">R3-111a-1</strain>
    </source>
</reference>
<reference evidence="10" key="4">
    <citation type="journal article" date="2015" name="G3 (Bethesda)">
        <title>Genome sequences of three phytopathogenic species of the Magnaporthaceae family of fungi.</title>
        <authorList>
            <person name="Okagaki L.H."/>
            <person name="Nunes C.C."/>
            <person name="Sailsbery J."/>
            <person name="Clay B."/>
            <person name="Brown D."/>
            <person name="John T."/>
            <person name="Oh Y."/>
            <person name="Young N."/>
            <person name="Fitzgerald M."/>
            <person name="Haas B.J."/>
            <person name="Zeng Q."/>
            <person name="Young S."/>
            <person name="Adiconis X."/>
            <person name="Fan L."/>
            <person name="Levin J.Z."/>
            <person name="Mitchell T.K."/>
            <person name="Okubara P.A."/>
            <person name="Farman M.L."/>
            <person name="Kohn L.M."/>
            <person name="Birren B."/>
            <person name="Ma L.-J."/>
            <person name="Dean R.A."/>
        </authorList>
    </citation>
    <scope>NUCLEOTIDE SEQUENCE</scope>
    <source>
        <strain evidence="10">R3-111a-1</strain>
    </source>
</reference>
<dbReference type="Gene3D" id="4.10.240.10">
    <property type="entry name" value="Zn(2)-C6 fungal-type DNA-binding domain"/>
    <property type="match status" value="1"/>
</dbReference>
<keyword evidence="6" id="KW-0539">Nucleus</keyword>
<dbReference type="RefSeq" id="XP_009226812.1">
    <property type="nucleotide sequence ID" value="XM_009228548.1"/>
</dbReference>
<evidence type="ECO:0000313" key="11">
    <source>
        <dbReference type="Proteomes" id="UP000006039"/>
    </source>
</evidence>
<dbReference type="STRING" id="644352.J3PAZ9"/>
<evidence type="ECO:0000313" key="9">
    <source>
        <dbReference type="EMBL" id="EJT71415.1"/>
    </source>
</evidence>
<proteinExistence type="predicted"/>